<sequence>MSDVTGTGGARLAELDMDPGFRARVRAGDETAFVVLFREHGTAVYNHCFRLTGDWSVAEDCTSLVFLETWRLREKVEPEGSSLLPWLLGIATNVVHRRRRVARRHQALMERMPAPGLLPDFADEVVGRLEDQEKIAAVRQVLERLPKADRDVLALCAWAGLDYAAAAQALGVPVGTVRSRLSRARRRLEKLADKDLRWNMEPSPAGRQLTGDRDSAVRPDERKHR</sequence>
<dbReference type="Pfam" id="PF04542">
    <property type="entry name" value="Sigma70_r2"/>
    <property type="match status" value="1"/>
</dbReference>
<evidence type="ECO:0000313" key="8">
    <source>
        <dbReference type="EMBL" id="GII29398.1"/>
    </source>
</evidence>
<dbReference type="EMBL" id="BOOO01000015">
    <property type="protein sequence ID" value="GII29398.1"/>
    <property type="molecule type" value="Genomic_DNA"/>
</dbReference>
<dbReference type="InterPro" id="IPR036388">
    <property type="entry name" value="WH-like_DNA-bd_sf"/>
</dbReference>
<dbReference type="NCBIfam" id="TIGR02937">
    <property type="entry name" value="sigma70-ECF"/>
    <property type="match status" value="1"/>
</dbReference>
<feature type="domain" description="RNA polymerase sigma factor 70 region 4 type 2" evidence="7">
    <location>
        <begin position="137"/>
        <end position="188"/>
    </location>
</feature>
<reference evidence="8 9" key="1">
    <citation type="submission" date="2021-01" db="EMBL/GenBank/DDBJ databases">
        <title>Whole genome shotgun sequence of Planotetraspora mira NBRC 15435.</title>
        <authorList>
            <person name="Komaki H."/>
            <person name="Tamura T."/>
        </authorList>
    </citation>
    <scope>NUCLEOTIDE SEQUENCE [LARGE SCALE GENOMIC DNA]</scope>
    <source>
        <strain evidence="8 9">NBRC 15435</strain>
    </source>
</reference>
<dbReference type="Gene3D" id="1.10.10.10">
    <property type="entry name" value="Winged helix-like DNA-binding domain superfamily/Winged helix DNA-binding domain"/>
    <property type="match status" value="1"/>
</dbReference>
<dbReference type="GO" id="GO:0003677">
    <property type="term" value="F:DNA binding"/>
    <property type="evidence" value="ECO:0007669"/>
    <property type="project" value="InterPro"/>
</dbReference>
<dbReference type="Proteomes" id="UP000650628">
    <property type="component" value="Unassembled WGS sequence"/>
</dbReference>
<dbReference type="InterPro" id="IPR013249">
    <property type="entry name" value="RNA_pol_sigma70_r4_t2"/>
</dbReference>
<keyword evidence="4" id="KW-0804">Transcription</keyword>
<evidence type="ECO:0000256" key="2">
    <source>
        <dbReference type="ARBA" id="ARBA00023015"/>
    </source>
</evidence>
<evidence type="ECO:0000259" key="6">
    <source>
        <dbReference type="Pfam" id="PF04542"/>
    </source>
</evidence>
<evidence type="ECO:0000256" key="5">
    <source>
        <dbReference type="SAM" id="MobiDB-lite"/>
    </source>
</evidence>
<keyword evidence="9" id="KW-1185">Reference proteome</keyword>
<dbReference type="InterPro" id="IPR013325">
    <property type="entry name" value="RNA_pol_sigma_r2"/>
</dbReference>
<dbReference type="InterPro" id="IPR013324">
    <property type="entry name" value="RNA_pol_sigma_r3/r4-like"/>
</dbReference>
<keyword evidence="2" id="KW-0805">Transcription regulation</keyword>
<evidence type="ECO:0008006" key="10">
    <source>
        <dbReference type="Google" id="ProtNLM"/>
    </source>
</evidence>
<dbReference type="GO" id="GO:0016987">
    <property type="term" value="F:sigma factor activity"/>
    <property type="evidence" value="ECO:0007669"/>
    <property type="project" value="UniProtKB-KW"/>
</dbReference>
<accession>A0A8J3TMZ5</accession>
<dbReference type="SUPFAM" id="SSF88946">
    <property type="entry name" value="Sigma2 domain of RNA polymerase sigma factors"/>
    <property type="match status" value="1"/>
</dbReference>
<dbReference type="GO" id="GO:0006352">
    <property type="term" value="P:DNA-templated transcription initiation"/>
    <property type="evidence" value="ECO:0007669"/>
    <property type="project" value="InterPro"/>
</dbReference>
<feature type="region of interest" description="Disordered" evidence="5">
    <location>
        <begin position="199"/>
        <end position="225"/>
    </location>
</feature>
<evidence type="ECO:0000313" key="9">
    <source>
        <dbReference type="Proteomes" id="UP000650628"/>
    </source>
</evidence>
<evidence type="ECO:0000256" key="1">
    <source>
        <dbReference type="ARBA" id="ARBA00010641"/>
    </source>
</evidence>
<feature type="compositionally biased region" description="Basic and acidic residues" evidence="5">
    <location>
        <begin position="210"/>
        <end position="225"/>
    </location>
</feature>
<comment type="caution">
    <text evidence="8">The sequence shown here is derived from an EMBL/GenBank/DDBJ whole genome shotgun (WGS) entry which is preliminary data.</text>
</comment>
<dbReference type="InterPro" id="IPR007627">
    <property type="entry name" value="RNA_pol_sigma70_r2"/>
</dbReference>
<dbReference type="InterPro" id="IPR039425">
    <property type="entry name" value="RNA_pol_sigma-70-like"/>
</dbReference>
<gene>
    <name evidence="8" type="ORF">Pmi06nite_28400</name>
</gene>
<evidence type="ECO:0000256" key="3">
    <source>
        <dbReference type="ARBA" id="ARBA00023082"/>
    </source>
</evidence>
<dbReference type="InterPro" id="IPR014284">
    <property type="entry name" value="RNA_pol_sigma-70_dom"/>
</dbReference>
<organism evidence="8 9">
    <name type="scientific">Planotetraspora mira</name>
    <dbReference type="NCBI Taxonomy" id="58121"/>
    <lineage>
        <taxon>Bacteria</taxon>
        <taxon>Bacillati</taxon>
        <taxon>Actinomycetota</taxon>
        <taxon>Actinomycetes</taxon>
        <taxon>Streptosporangiales</taxon>
        <taxon>Streptosporangiaceae</taxon>
        <taxon>Planotetraspora</taxon>
    </lineage>
</organism>
<dbReference type="PANTHER" id="PTHR43133">
    <property type="entry name" value="RNA POLYMERASE ECF-TYPE SIGMA FACTO"/>
    <property type="match status" value="1"/>
</dbReference>
<evidence type="ECO:0000259" key="7">
    <source>
        <dbReference type="Pfam" id="PF08281"/>
    </source>
</evidence>
<evidence type="ECO:0000256" key="4">
    <source>
        <dbReference type="ARBA" id="ARBA00023163"/>
    </source>
</evidence>
<dbReference type="AlphaFoldDB" id="A0A8J3TMZ5"/>
<proteinExistence type="inferred from homology"/>
<name>A0A8J3TMZ5_9ACTN</name>
<dbReference type="Pfam" id="PF08281">
    <property type="entry name" value="Sigma70_r4_2"/>
    <property type="match status" value="1"/>
</dbReference>
<dbReference type="PANTHER" id="PTHR43133:SF25">
    <property type="entry name" value="RNA POLYMERASE SIGMA FACTOR RFAY-RELATED"/>
    <property type="match status" value="1"/>
</dbReference>
<dbReference type="SUPFAM" id="SSF88659">
    <property type="entry name" value="Sigma3 and sigma4 domains of RNA polymerase sigma factors"/>
    <property type="match status" value="1"/>
</dbReference>
<comment type="similarity">
    <text evidence="1">Belongs to the sigma-70 factor family. ECF subfamily.</text>
</comment>
<keyword evidence="3" id="KW-0731">Sigma factor</keyword>
<feature type="domain" description="RNA polymerase sigma-70 region 2" evidence="6">
    <location>
        <begin position="36"/>
        <end position="104"/>
    </location>
</feature>
<protein>
    <recommendedName>
        <fullName evidence="10">RNA polymerase sigma factor</fullName>
    </recommendedName>
</protein>
<dbReference type="Gene3D" id="1.10.1740.10">
    <property type="match status" value="1"/>
</dbReference>